<name>A0ABC8J3G4_ERUVS</name>
<accession>A0ABC8J3G4</accession>
<dbReference type="Gene3D" id="3.40.50.620">
    <property type="entry name" value="HUPs"/>
    <property type="match status" value="1"/>
</dbReference>
<dbReference type="NCBIfam" id="TIGR00125">
    <property type="entry name" value="cyt_tran_rel"/>
    <property type="match status" value="1"/>
</dbReference>
<evidence type="ECO:0000313" key="2">
    <source>
        <dbReference type="EMBL" id="CAH8305149.1"/>
    </source>
</evidence>
<sequence length="104" mass="11817">MTAAEDSRANSFGSVVLGGTFDRLHDGHRTFLKAAGELARDRIVVGVCDGPMLANKQFSEMIQPIEERVLQVENYVKLIKPELIVQTEREQKEVFLNSRSRLWK</sequence>
<dbReference type="AlphaFoldDB" id="A0ABC8J3G4"/>
<reference evidence="2 3" key="1">
    <citation type="submission" date="2022-03" db="EMBL/GenBank/DDBJ databases">
        <authorList>
            <person name="Macdonald S."/>
            <person name="Ahmed S."/>
            <person name="Newling K."/>
        </authorList>
    </citation>
    <scope>NUCLEOTIDE SEQUENCE [LARGE SCALE GENOMIC DNA]</scope>
</reference>
<proteinExistence type="predicted"/>
<evidence type="ECO:0000313" key="3">
    <source>
        <dbReference type="Proteomes" id="UP001642260"/>
    </source>
</evidence>
<feature type="domain" description="Cytidyltransferase-like" evidence="1">
    <location>
        <begin position="16"/>
        <end position="92"/>
    </location>
</feature>
<dbReference type="InterPro" id="IPR014729">
    <property type="entry name" value="Rossmann-like_a/b/a_fold"/>
</dbReference>
<dbReference type="Proteomes" id="UP001642260">
    <property type="component" value="Unassembled WGS sequence"/>
</dbReference>
<gene>
    <name evidence="2" type="ORF">ERUC_LOCUS3788</name>
</gene>
<dbReference type="SUPFAM" id="SSF52374">
    <property type="entry name" value="Nucleotidylyl transferase"/>
    <property type="match status" value="1"/>
</dbReference>
<dbReference type="EMBL" id="CAKOAT010060710">
    <property type="protein sequence ID" value="CAH8305149.1"/>
    <property type="molecule type" value="Genomic_DNA"/>
</dbReference>
<dbReference type="Pfam" id="PF01467">
    <property type="entry name" value="CTP_transf_like"/>
    <property type="match status" value="1"/>
</dbReference>
<dbReference type="InterPro" id="IPR004821">
    <property type="entry name" value="Cyt_trans-like"/>
</dbReference>
<comment type="caution">
    <text evidence="2">The sequence shown here is derived from an EMBL/GenBank/DDBJ whole genome shotgun (WGS) entry which is preliminary data.</text>
</comment>
<organism evidence="2 3">
    <name type="scientific">Eruca vesicaria subsp. sativa</name>
    <name type="common">Garden rocket</name>
    <name type="synonym">Eruca sativa</name>
    <dbReference type="NCBI Taxonomy" id="29727"/>
    <lineage>
        <taxon>Eukaryota</taxon>
        <taxon>Viridiplantae</taxon>
        <taxon>Streptophyta</taxon>
        <taxon>Embryophyta</taxon>
        <taxon>Tracheophyta</taxon>
        <taxon>Spermatophyta</taxon>
        <taxon>Magnoliopsida</taxon>
        <taxon>eudicotyledons</taxon>
        <taxon>Gunneridae</taxon>
        <taxon>Pentapetalae</taxon>
        <taxon>rosids</taxon>
        <taxon>malvids</taxon>
        <taxon>Brassicales</taxon>
        <taxon>Brassicaceae</taxon>
        <taxon>Brassiceae</taxon>
        <taxon>Eruca</taxon>
    </lineage>
</organism>
<protein>
    <recommendedName>
        <fullName evidence="1">Cytidyltransferase-like domain-containing protein</fullName>
    </recommendedName>
</protein>
<evidence type="ECO:0000259" key="1">
    <source>
        <dbReference type="Pfam" id="PF01467"/>
    </source>
</evidence>
<keyword evidence="3" id="KW-1185">Reference proteome</keyword>